<dbReference type="PANTHER" id="PTHR48081:SF13">
    <property type="entry name" value="ALPHA_BETA HYDROLASE"/>
    <property type="match status" value="1"/>
</dbReference>
<feature type="domain" description="BD-FAE-like" evidence="2">
    <location>
        <begin position="54"/>
        <end position="247"/>
    </location>
</feature>
<dbReference type="Gene3D" id="3.40.50.1820">
    <property type="entry name" value="alpha/beta hydrolase"/>
    <property type="match status" value="1"/>
</dbReference>
<evidence type="ECO:0000313" key="4">
    <source>
        <dbReference type="Proteomes" id="UP000774570"/>
    </source>
</evidence>
<reference evidence="3 4" key="1">
    <citation type="submission" date="2021-07" db="EMBL/GenBank/DDBJ databases">
        <title>Actinomadura sp. PM05-2 isolated from lichen.</title>
        <authorList>
            <person name="Somphong A."/>
            <person name="Phongsopitanun W."/>
            <person name="Tanasupawat S."/>
            <person name="Peongsungnone V."/>
        </authorList>
    </citation>
    <scope>NUCLEOTIDE SEQUENCE [LARGE SCALE GENOMIC DNA]</scope>
    <source>
        <strain evidence="3 4">PM05-2</strain>
    </source>
</reference>
<evidence type="ECO:0000313" key="3">
    <source>
        <dbReference type="EMBL" id="MBW8481555.1"/>
    </source>
</evidence>
<dbReference type="EMBL" id="JAIBOA010000002">
    <property type="protein sequence ID" value="MBW8481555.1"/>
    <property type="molecule type" value="Genomic_DNA"/>
</dbReference>
<keyword evidence="4" id="KW-1185">Reference proteome</keyword>
<proteinExistence type="predicted"/>
<dbReference type="InterPro" id="IPR050300">
    <property type="entry name" value="GDXG_lipolytic_enzyme"/>
</dbReference>
<comment type="caution">
    <text evidence="3">The sequence shown here is derived from an EMBL/GenBank/DDBJ whole genome shotgun (WGS) entry which is preliminary data.</text>
</comment>
<gene>
    <name evidence="3" type="ORF">K1Y72_04165</name>
</gene>
<dbReference type="Proteomes" id="UP000774570">
    <property type="component" value="Unassembled WGS sequence"/>
</dbReference>
<dbReference type="SUPFAM" id="SSF53474">
    <property type="entry name" value="alpha/beta-Hydrolases"/>
    <property type="match status" value="1"/>
</dbReference>
<name>A0ABS7FMU4_9ACTN</name>
<organism evidence="3 4">
    <name type="scientific">Actinomadura parmotrematis</name>
    <dbReference type="NCBI Taxonomy" id="2864039"/>
    <lineage>
        <taxon>Bacteria</taxon>
        <taxon>Bacillati</taxon>
        <taxon>Actinomycetota</taxon>
        <taxon>Actinomycetes</taxon>
        <taxon>Streptosporangiales</taxon>
        <taxon>Thermomonosporaceae</taxon>
        <taxon>Actinomadura</taxon>
    </lineage>
</organism>
<accession>A0ABS7FMU4</accession>
<protein>
    <submittedName>
        <fullName evidence="3">Alpha/beta hydrolase</fullName>
    </submittedName>
</protein>
<keyword evidence="1 3" id="KW-0378">Hydrolase</keyword>
<evidence type="ECO:0000259" key="2">
    <source>
        <dbReference type="Pfam" id="PF20434"/>
    </source>
</evidence>
<dbReference type="Pfam" id="PF20434">
    <property type="entry name" value="BD-FAE"/>
    <property type="match status" value="1"/>
</dbReference>
<evidence type="ECO:0000256" key="1">
    <source>
        <dbReference type="ARBA" id="ARBA00022801"/>
    </source>
</evidence>
<dbReference type="PANTHER" id="PTHR48081">
    <property type="entry name" value="AB HYDROLASE SUPERFAMILY PROTEIN C4A8.06C"/>
    <property type="match status" value="1"/>
</dbReference>
<dbReference type="GO" id="GO:0016787">
    <property type="term" value="F:hydrolase activity"/>
    <property type="evidence" value="ECO:0007669"/>
    <property type="project" value="UniProtKB-KW"/>
</dbReference>
<dbReference type="InterPro" id="IPR029058">
    <property type="entry name" value="AB_hydrolase_fold"/>
</dbReference>
<dbReference type="InterPro" id="IPR049492">
    <property type="entry name" value="BD-FAE-like_dom"/>
</dbReference>
<sequence>MVTPKPPSARTYAYGKSARQRIDVYWRRQPGAKKAAKPAKGAKTAKTAKVAKPKARPAVLVLHGGYWLAGDKSEWRYFARRLTGQGYAVFAADYRLATTARWPAQRNDALAAIAFIRKNAARWNVDPGRLVVLGSSAGGQLATQLGTYGRGTDLVRGVVALSPVNTPYLAYQQGEQSTASAPQQKLRRAVGELTGCVPDAFDAACWARLEDANSGTHVSAGDAPMLLMHSAGDFVPVTHSTGLASALRAAGVAATVRTVAGSGHGGALLNDPGAYARILAFLKARTR</sequence>